<dbReference type="GO" id="GO:0009030">
    <property type="term" value="F:thiamine-phosphate kinase activity"/>
    <property type="evidence" value="ECO:0007669"/>
    <property type="project" value="InterPro"/>
</dbReference>
<dbReference type="EMBL" id="LAZR01051114">
    <property type="protein sequence ID" value="KKK85860.1"/>
    <property type="molecule type" value="Genomic_DNA"/>
</dbReference>
<dbReference type="Gene3D" id="3.90.650.10">
    <property type="entry name" value="PurM-like C-terminal domain"/>
    <property type="match status" value="1"/>
</dbReference>
<name>A0A0F8ZIM5_9ZZZZ</name>
<dbReference type="SUPFAM" id="SSF55326">
    <property type="entry name" value="PurM N-terminal domain-like"/>
    <property type="match status" value="1"/>
</dbReference>
<feature type="domain" description="PurM-like C-terminal" evidence="2">
    <location>
        <begin position="158"/>
        <end position="315"/>
    </location>
</feature>
<dbReference type="InterPro" id="IPR036921">
    <property type="entry name" value="PurM-like_N_sf"/>
</dbReference>
<evidence type="ECO:0000259" key="2">
    <source>
        <dbReference type="Pfam" id="PF02769"/>
    </source>
</evidence>
<dbReference type="InterPro" id="IPR036676">
    <property type="entry name" value="PurM-like_C_sf"/>
</dbReference>
<dbReference type="PIRSF" id="PIRSF005303">
    <property type="entry name" value="Thiam_monoph_kin"/>
    <property type="match status" value="1"/>
</dbReference>
<dbReference type="GO" id="GO:0009228">
    <property type="term" value="P:thiamine biosynthetic process"/>
    <property type="evidence" value="ECO:0007669"/>
    <property type="project" value="InterPro"/>
</dbReference>
<evidence type="ECO:0000259" key="1">
    <source>
        <dbReference type="Pfam" id="PF00586"/>
    </source>
</evidence>
<feature type="domain" description="PurM-like N-terminal" evidence="1">
    <location>
        <begin position="31"/>
        <end position="145"/>
    </location>
</feature>
<reference evidence="3" key="1">
    <citation type="journal article" date="2015" name="Nature">
        <title>Complex archaea that bridge the gap between prokaryotes and eukaryotes.</title>
        <authorList>
            <person name="Spang A."/>
            <person name="Saw J.H."/>
            <person name="Jorgensen S.L."/>
            <person name="Zaremba-Niedzwiedzka K."/>
            <person name="Martijn J."/>
            <person name="Lind A.E."/>
            <person name="van Eijk R."/>
            <person name="Schleper C."/>
            <person name="Guy L."/>
            <person name="Ettema T.J."/>
        </authorList>
    </citation>
    <scope>NUCLEOTIDE SEQUENCE</scope>
</reference>
<sequence>MLLKEIGEFGFIKKISRGCLIRPQNILKSIGDDAAAFFMNPGDVTLVTTDLLIDRVHFLRHRTTGFNLGYKSLSVNLSDIAAMGGIAREAFVSIAIPEDCEIEYLDMVYRGMKTLASEFGVNILGGDTTSSKADLVINITVIGSVSEKEMLCRNGAQHGDTIFLTGFLGDSQAGLHLLSENIPEISEGLEELINAHILPKPFLREGQFLACQRCVHAAIDISDGLGSDLGHIIEQSNVGARIYHEKIPVSKNLAKFCTHFRLDPFNYAFSGGEDYVLLCTVPSDKANRLATDYRKRFNQPLYSIGEITDSGKIELVQANGQIRETEPSGWDHFKTVEKIE</sequence>
<gene>
    <name evidence="3" type="ORF">LCGC14_2769020</name>
</gene>
<dbReference type="PANTHER" id="PTHR30270:SF0">
    <property type="entry name" value="THIAMINE-MONOPHOSPHATE KINASE"/>
    <property type="match status" value="1"/>
</dbReference>
<dbReference type="HAMAP" id="MF_02128">
    <property type="entry name" value="TMP_kinase"/>
    <property type="match status" value="1"/>
</dbReference>
<evidence type="ECO:0008006" key="4">
    <source>
        <dbReference type="Google" id="ProtNLM"/>
    </source>
</evidence>
<dbReference type="CDD" id="cd02194">
    <property type="entry name" value="ThiL"/>
    <property type="match status" value="1"/>
</dbReference>
<dbReference type="Pfam" id="PF02769">
    <property type="entry name" value="AIRS_C"/>
    <property type="match status" value="1"/>
</dbReference>
<organism evidence="3">
    <name type="scientific">marine sediment metagenome</name>
    <dbReference type="NCBI Taxonomy" id="412755"/>
    <lineage>
        <taxon>unclassified sequences</taxon>
        <taxon>metagenomes</taxon>
        <taxon>ecological metagenomes</taxon>
    </lineage>
</organism>
<dbReference type="InterPro" id="IPR010918">
    <property type="entry name" value="PurM-like_C_dom"/>
</dbReference>
<dbReference type="AlphaFoldDB" id="A0A0F8ZIM5"/>
<proteinExistence type="inferred from homology"/>
<dbReference type="Gene3D" id="3.30.1330.10">
    <property type="entry name" value="PurM-like, N-terminal domain"/>
    <property type="match status" value="1"/>
</dbReference>
<dbReference type="NCBIfam" id="TIGR01379">
    <property type="entry name" value="thiL"/>
    <property type="match status" value="1"/>
</dbReference>
<comment type="caution">
    <text evidence="3">The sequence shown here is derived from an EMBL/GenBank/DDBJ whole genome shotgun (WGS) entry which is preliminary data.</text>
</comment>
<accession>A0A0F8ZIM5</accession>
<dbReference type="SUPFAM" id="SSF56042">
    <property type="entry name" value="PurM C-terminal domain-like"/>
    <property type="match status" value="1"/>
</dbReference>
<protein>
    <recommendedName>
        <fullName evidence="4">PurM-like N-terminal domain-containing protein</fullName>
    </recommendedName>
</protein>
<dbReference type="PANTHER" id="PTHR30270">
    <property type="entry name" value="THIAMINE-MONOPHOSPHATE KINASE"/>
    <property type="match status" value="1"/>
</dbReference>
<dbReference type="InterPro" id="IPR016188">
    <property type="entry name" value="PurM-like_N"/>
</dbReference>
<dbReference type="Pfam" id="PF00586">
    <property type="entry name" value="AIRS"/>
    <property type="match status" value="1"/>
</dbReference>
<evidence type="ECO:0000313" key="3">
    <source>
        <dbReference type="EMBL" id="KKK85860.1"/>
    </source>
</evidence>
<dbReference type="InterPro" id="IPR006283">
    <property type="entry name" value="ThiL-like"/>
</dbReference>